<organism evidence="1 2">
    <name type="scientific">Sphingomonas agrestis</name>
    <dbReference type="NCBI Taxonomy" id="3080540"/>
    <lineage>
        <taxon>Bacteria</taxon>
        <taxon>Pseudomonadati</taxon>
        <taxon>Pseudomonadota</taxon>
        <taxon>Alphaproteobacteria</taxon>
        <taxon>Sphingomonadales</taxon>
        <taxon>Sphingomonadaceae</taxon>
        <taxon>Sphingomonas</taxon>
    </lineage>
</organism>
<gene>
    <name evidence="1" type="ORF">RZN05_11860</name>
</gene>
<reference evidence="1 2" key="1">
    <citation type="submission" date="2023-10" db="EMBL/GenBank/DDBJ databases">
        <title>Sphingomonas sp. HF-S4 16S ribosomal RNA gene Genome sequencing and assembly.</title>
        <authorList>
            <person name="Lee H."/>
        </authorList>
    </citation>
    <scope>NUCLEOTIDE SEQUENCE [LARGE SCALE GENOMIC DNA]</scope>
    <source>
        <strain evidence="1 2">HF-S4</strain>
    </source>
</reference>
<dbReference type="RefSeq" id="WP_317226815.1">
    <property type="nucleotide sequence ID" value="NZ_JAWJEJ010000001.1"/>
</dbReference>
<comment type="caution">
    <text evidence="1">The sequence shown here is derived from an EMBL/GenBank/DDBJ whole genome shotgun (WGS) entry which is preliminary data.</text>
</comment>
<dbReference type="EMBL" id="JAWJEJ010000001">
    <property type="protein sequence ID" value="MDV3457683.1"/>
    <property type="molecule type" value="Genomic_DNA"/>
</dbReference>
<name>A0ABU3Y8E9_9SPHN</name>
<evidence type="ECO:0000313" key="1">
    <source>
        <dbReference type="EMBL" id="MDV3457683.1"/>
    </source>
</evidence>
<evidence type="ECO:0000313" key="2">
    <source>
        <dbReference type="Proteomes" id="UP001273531"/>
    </source>
</evidence>
<sequence>MASDGTPRPSDNQLFAKKASFIQHSLPGLEAGVYELSVQQQFFDSSGTPINSEELATLTRRFGVQGPRYSLPANVINAEYPPLGTAGGYSSSIAHVVLNQEKLPWIRTPYLPGGEPEVEIRHYTATYGGTAHPITYDDDKASWLAVILITTGDLDGADPATLITAGTAADLAPDTMQMQGPGTTTVAGKLPADHYSIFSYMLEPGLAPKDGIIDPGVGYTSDEPCSFADIPAALFNRIAPSLDDLQMMAHVRAVEMDSKPIQDNDSVSATESYGIVVGNRLPQTTPPTQVPPAAQTGPAVGRNLALLVSLESMQNALRGYPATGYYAKSVVPAPSGTVRLPVLYQWDFTSWQDTSFDFEHILKGLNGRDASAPNSGPKVPNPLMRRPDPPAYATPNDLQTIAQQMLELGYTPMNQLTRVPDTADTDDQAIQLVSWYRGPLAPFAVANTLEFLTGSVSAPQDQTELIYSADQLLRFDPNVGMYDVSYAAAWQIGRLVALQDKSFSLALYRWKKNADQKYRMMLEDQVLQQDFSAVMALYRSNLTAGAKDVADKPMLKAVMNLLTKSNRD</sequence>
<proteinExistence type="predicted"/>
<dbReference type="Proteomes" id="UP001273531">
    <property type="component" value="Unassembled WGS sequence"/>
</dbReference>
<protein>
    <submittedName>
        <fullName evidence="1">Uncharacterized protein</fullName>
    </submittedName>
</protein>
<keyword evidence="2" id="KW-1185">Reference proteome</keyword>
<accession>A0ABU3Y8E9</accession>